<evidence type="ECO:0000313" key="2">
    <source>
        <dbReference type="Proteomes" id="UP000295110"/>
    </source>
</evidence>
<dbReference type="RefSeq" id="WP_132569970.1">
    <property type="nucleotide sequence ID" value="NZ_CBCSGL010000002.1"/>
</dbReference>
<proteinExistence type="predicted"/>
<dbReference type="EMBL" id="SMBU01000003">
    <property type="protein sequence ID" value="TCV03462.1"/>
    <property type="molecule type" value="Genomic_DNA"/>
</dbReference>
<keyword evidence="2" id="KW-1185">Reference proteome</keyword>
<dbReference type="OrthoDB" id="8563207at2"/>
<protein>
    <submittedName>
        <fullName evidence="1">Uncharacterized protein</fullName>
    </submittedName>
</protein>
<dbReference type="Proteomes" id="UP000295110">
    <property type="component" value="Unassembled WGS sequence"/>
</dbReference>
<comment type="caution">
    <text evidence="1">The sequence shown here is derived from an EMBL/GenBank/DDBJ whole genome shotgun (WGS) entry which is preliminary data.</text>
</comment>
<name>A0A4R3VHY1_ROSSA</name>
<evidence type="ECO:0000313" key="1">
    <source>
        <dbReference type="EMBL" id="TCV03462.1"/>
    </source>
</evidence>
<reference evidence="1 2" key="1">
    <citation type="submission" date="2019-03" db="EMBL/GenBank/DDBJ databases">
        <title>Genomic Encyclopedia of Type Strains, Phase IV (KMG-IV): sequencing the most valuable type-strain genomes for metagenomic binning, comparative biology and taxonomic classification.</title>
        <authorList>
            <person name="Goeker M."/>
        </authorList>
    </citation>
    <scope>NUCLEOTIDE SEQUENCE [LARGE SCALE GENOMIC DNA]</scope>
    <source>
        <strain evidence="1 2">DSM 654</strain>
    </source>
</reference>
<accession>A0A4R3VHY1</accession>
<dbReference type="AlphaFoldDB" id="A0A4R3VHY1"/>
<gene>
    <name evidence="1" type="ORF">EV671_1003117</name>
</gene>
<organism evidence="1 2">
    <name type="scientific">Roseateles saccharophilus</name>
    <name type="common">Pseudomonas saccharophila</name>
    <dbReference type="NCBI Taxonomy" id="304"/>
    <lineage>
        <taxon>Bacteria</taxon>
        <taxon>Pseudomonadati</taxon>
        <taxon>Pseudomonadota</taxon>
        <taxon>Betaproteobacteria</taxon>
        <taxon>Burkholderiales</taxon>
        <taxon>Sphaerotilaceae</taxon>
        <taxon>Roseateles</taxon>
    </lineage>
</organism>
<sequence>MTEAVFVKCTLDDRRVEVIDGWVCLAGRPEASELTPLDEHPNRQAILKAVPGATHMAGRLPLTLPEASVAQAALRRANDSFDGSPRAVQERLQRAVWQKAMAEGTD</sequence>